<evidence type="ECO:0008006" key="3">
    <source>
        <dbReference type="Google" id="ProtNLM"/>
    </source>
</evidence>
<gene>
    <name evidence="1" type="ORF">JTE90_018677</name>
</gene>
<sequence>MASAKQISICTTNGEDYHCGSAHRHLISKINLPPNACYVHDCSRCVTAIETYILTEDFKLIKPSHFILLNEPGVETKVENSIYECTSLEYEVCNIQTHNVSGTSDFCKRYKCVDSAKCQCHLTHEKRFYYTRTLTTGSKIQH</sequence>
<keyword evidence="2" id="KW-1185">Reference proteome</keyword>
<name>A0AAV6V1Y7_9ARAC</name>
<comment type="caution">
    <text evidence="1">The sequence shown here is derived from an EMBL/GenBank/DDBJ whole genome shotgun (WGS) entry which is preliminary data.</text>
</comment>
<dbReference type="EMBL" id="JAFNEN010000200">
    <property type="protein sequence ID" value="KAG8189896.1"/>
    <property type="molecule type" value="Genomic_DNA"/>
</dbReference>
<accession>A0AAV6V1Y7</accession>
<protein>
    <recommendedName>
        <fullName evidence="3">Phlebovirus glycoprotein G2 fusion domain-containing protein</fullName>
    </recommendedName>
</protein>
<evidence type="ECO:0000313" key="2">
    <source>
        <dbReference type="Proteomes" id="UP000827092"/>
    </source>
</evidence>
<reference evidence="1 2" key="1">
    <citation type="journal article" date="2022" name="Nat. Ecol. Evol.">
        <title>A masculinizing supergene underlies an exaggerated male reproductive morph in a spider.</title>
        <authorList>
            <person name="Hendrickx F."/>
            <person name="De Corte Z."/>
            <person name="Sonet G."/>
            <person name="Van Belleghem S.M."/>
            <person name="Kostlbacher S."/>
            <person name="Vangestel C."/>
        </authorList>
    </citation>
    <scope>NUCLEOTIDE SEQUENCE [LARGE SCALE GENOMIC DNA]</scope>
    <source>
        <strain evidence="1">W744_W776</strain>
    </source>
</reference>
<dbReference type="Proteomes" id="UP000827092">
    <property type="component" value="Unassembled WGS sequence"/>
</dbReference>
<organism evidence="1 2">
    <name type="scientific">Oedothorax gibbosus</name>
    <dbReference type="NCBI Taxonomy" id="931172"/>
    <lineage>
        <taxon>Eukaryota</taxon>
        <taxon>Metazoa</taxon>
        <taxon>Ecdysozoa</taxon>
        <taxon>Arthropoda</taxon>
        <taxon>Chelicerata</taxon>
        <taxon>Arachnida</taxon>
        <taxon>Araneae</taxon>
        <taxon>Araneomorphae</taxon>
        <taxon>Entelegynae</taxon>
        <taxon>Araneoidea</taxon>
        <taxon>Linyphiidae</taxon>
        <taxon>Erigoninae</taxon>
        <taxon>Oedothorax</taxon>
    </lineage>
</organism>
<dbReference type="AlphaFoldDB" id="A0AAV6V1Y7"/>
<proteinExistence type="predicted"/>
<evidence type="ECO:0000313" key="1">
    <source>
        <dbReference type="EMBL" id="KAG8189896.1"/>
    </source>
</evidence>